<organism evidence="1 2">
    <name type="scientific">Candidatus Daviesbacteria bacterium RIFCSPHIGHO2_01_FULL_41_23</name>
    <dbReference type="NCBI Taxonomy" id="1797764"/>
    <lineage>
        <taxon>Bacteria</taxon>
        <taxon>Candidatus Daviesiibacteriota</taxon>
    </lineage>
</organism>
<name>A0A1F5ISW5_9BACT</name>
<gene>
    <name evidence="1" type="ORF">A2871_01080</name>
</gene>
<accession>A0A1F5ISW5</accession>
<reference evidence="1 2" key="1">
    <citation type="journal article" date="2016" name="Nat. Commun.">
        <title>Thousands of microbial genomes shed light on interconnected biogeochemical processes in an aquifer system.</title>
        <authorList>
            <person name="Anantharaman K."/>
            <person name="Brown C.T."/>
            <person name="Hug L.A."/>
            <person name="Sharon I."/>
            <person name="Castelle C.J."/>
            <person name="Probst A.J."/>
            <person name="Thomas B.C."/>
            <person name="Singh A."/>
            <person name="Wilkins M.J."/>
            <person name="Karaoz U."/>
            <person name="Brodie E.L."/>
            <person name="Williams K.H."/>
            <person name="Hubbard S.S."/>
            <person name="Banfield J.F."/>
        </authorList>
    </citation>
    <scope>NUCLEOTIDE SEQUENCE [LARGE SCALE GENOMIC DNA]</scope>
</reference>
<evidence type="ECO:0000313" key="1">
    <source>
        <dbReference type="EMBL" id="OGE19429.1"/>
    </source>
</evidence>
<evidence type="ECO:0000313" key="2">
    <source>
        <dbReference type="Proteomes" id="UP000176336"/>
    </source>
</evidence>
<protein>
    <submittedName>
        <fullName evidence="1">Uncharacterized protein</fullName>
    </submittedName>
</protein>
<proteinExistence type="predicted"/>
<comment type="caution">
    <text evidence="1">The sequence shown here is derived from an EMBL/GenBank/DDBJ whole genome shotgun (WGS) entry which is preliminary data.</text>
</comment>
<dbReference type="EMBL" id="MFCR01000003">
    <property type="protein sequence ID" value="OGE19429.1"/>
    <property type="molecule type" value="Genomic_DNA"/>
</dbReference>
<dbReference type="Proteomes" id="UP000176336">
    <property type="component" value="Unassembled WGS sequence"/>
</dbReference>
<dbReference type="AlphaFoldDB" id="A0A1F5ISW5"/>
<sequence length="342" mass="39171">MPIEQGEVKPEALIRLGSHHPDSAPNLDSLEDNLRGYLRFNPSGKVYVFLENAFYNHQISQHVTDRVASGYPLSYVLTEMELAFTYERVPTQEEVLKQVKRFFCDPKEKFLARETQIIDKLQLQFPDQEGERRIGVITEAATDEELQIKEQARKRYDENVQKSLGYVYNGQFEEGLLPFQEATLYLAEGIKTREPRMVDKICEYLQKDDTIAVIATLGTAHTGVAHGIRRRGFIASYDLVQQESPLYLFQPGVTLVRRCAFLGMDSISSTEWRQGLIGDAAYDLLEKANNDLKKGLSEQHMVRMASAFTQNFTKQEEIDDFERNVRKYGFLESVESISFANA</sequence>